<dbReference type="PANTHER" id="PTHR24543">
    <property type="entry name" value="MULTICOPPER OXIDASE-RELATED"/>
    <property type="match status" value="1"/>
</dbReference>
<dbReference type="OrthoDB" id="6071166at2759"/>
<sequence length="90" mass="10644">MDDADRLNLEKAGGAWCPKPQVESGVREYLQIDLKEVHVVTGIQTQGRYDHGRGQEYVEEYMVEYWRDSLNQWKQYTRWDGKQVSSHLLQ</sequence>
<name>A0A8S9WYT1_APOLU</name>
<organism evidence="2 3">
    <name type="scientific">Apolygus lucorum</name>
    <name type="common">Small green plant bug</name>
    <name type="synonym">Lygocoris lucorum</name>
    <dbReference type="NCBI Taxonomy" id="248454"/>
    <lineage>
        <taxon>Eukaryota</taxon>
        <taxon>Metazoa</taxon>
        <taxon>Ecdysozoa</taxon>
        <taxon>Arthropoda</taxon>
        <taxon>Hexapoda</taxon>
        <taxon>Insecta</taxon>
        <taxon>Pterygota</taxon>
        <taxon>Neoptera</taxon>
        <taxon>Paraneoptera</taxon>
        <taxon>Hemiptera</taxon>
        <taxon>Heteroptera</taxon>
        <taxon>Panheteroptera</taxon>
        <taxon>Cimicomorpha</taxon>
        <taxon>Miridae</taxon>
        <taxon>Mirini</taxon>
        <taxon>Apolygus</taxon>
    </lineage>
</organism>
<evidence type="ECO:0000259" key="1">
    <source>
        <dbReference type="PROSITE" id="PS50022"/>
    </source>
</evidence>
<dbReference type="PROSITE" id="PS01285">
    <property type="entry name" value="FA58C_1"/>
    <property type="match status" value="1"/>
</dbReference>
<gene>
    <name evidence="2" type="ORF">GE061_004238</name>
</gene>
<reference evidence="2" key="1">
    <citation type="journal article" date="2021" name="Mol. Ecol. Resour.">
        <title>Apolygus lucorum genome provides insights into omnivorousness and mesophyll feeding.</title>
        <authorList>
            <person name="Liu Y."/>
            <person name="Liu H."/>
            <person name="Wang H."/>
            <person name="Huang T."/>
            <person name="Liu B."/>
            <person name="Yang B."/>
            <person name="Yin L."/>
            <person name="Li B."/>
            <person name="Zhang Y."/>
            <person name="Zhang S."/>
            <person name="Jiang F."/>
            <person name="Zhang X."/>
            <person name="Ren Y."/>
            <person name="Wang B."/>
            <person name="Wang S."/>
            <person name="Lu Y."/>
            <person name="Wu K."/>
            <person name="Fan W."/>
            <person name="Wang G."/>
        </authorList>
    </citation>
    <scope>NUCLEOTIDE SEQUENCE</scope>
    <source>
        <strain evidence="2">12Hb</strain>
    </source>
</reference>
<dbReference type="Pfam" id="PF00754">
    <property type="entry name" value="F5_F8_type_C"/>
    <property type="match status" value="1"/>
</dbReference>
<accession>A0A8S9WYT1</accession>
<comment type="caution">
    <text evidence="2">The sequence shown here is derived from an EMBL/GenBank/DDBJ whole genome shotgun (WGS) entry which is preliminary data.</text>
</comment>
<dbReference type="Proteomes" id="UP000466442">
    <property type="component" value="Linkage Group LG12"/>
</dbReference>
<dbReference type="EMBL" id="WIXP02000012">
    <property type="protein sequence ID" value="KAF6201843.1"/>
    <property type="molecule type" value="Genomic_DNA"/>
</dbReference>
<dbReference type="SUPFAM" id="SSF49785">
    <property type="entry name" value="Galactose-binding domain-like"/>
    <property type="match status" value="1"/>
</dbReference>
<keyword evidence="3" id="KW-1185">Reference proteome</keyword>
<protein>
    <recommendedName>
        <fullName evidence="1">F5/8 type C domain-containing protein</fullName>
    </recommendedName>
</protein>
<evidence type="ECO:0000313" key="2">
    <source>
        <dbReference type="EMBL" id="KAF6201843.1"/>
    </source>
</evidence>
<dbReference type="Gene3D" id="2.60.120.260">
    <property type="entry name" value="Galactose-binding domain-like"/>
    <property type="match status" value="1"/>
</dbReference>
<dbReference type="PANTHER" id="PTHR24543:SF291">
    <property type="entry name" value="SMOKE ALARM, ISOFORM D"/>
    <property type="match status" value="1"/>
</dbReference>
<dbReference type="AlphaFoldDB" id="A0A8S9WYT1"/>
<dbReference type="PROSITE" id="PS50022">
    <property type="entry name" value="FA58C_3"/>
    <property type="match status" value="1"/>
</dbReference>
<evidence type="ECO:0000313" key="3">
    <source>
        <dbReference type="Proteomes" id="UP000466442"/>
    </source>
</evidence>
<dbReference type="InterPro" id="IPR008979">
    <property type="entry name" value="Galactose-bd-like_sf"/>
</dbReference>
<dbReference type="InterPro" id="IPR000421">
    <property type="entry name" value="FA58C"/>
</dbReference>
<feature type="domain" description="F5/8 type C" evidence="1">
    <location>
        <begin position="1"/>
        <end position="90"/>
    </location>
</feature>
<proteinExistence type="predicted"/>